<comment type="subcellular location">
    <subcellularLocation>
        <location evidence="1">Membrane</location>
        <topology evidence="1">Multi-pass membrane protein</topology>
    </subcellularLocation>
</comment>
<dbReference type="OrthoDB" id="7819992at2"/>
<feature type="transmembrane region" description="Helical" evidence="6">
    <location>
        <begin position="138"/>
        <end position="163"/>
    </location>
</feature>
<feature type="transmembrane region" description="Helical" evidence="6">
    <location>
        <begin position="170"/>
        <end position="188"/>
    </location>
</feature>
<feature type="transmembrane region" description="Helical" evidence="6">
    <location>
        <begin position="23"/>
        <end position="49"/>
    </location>
</feature>
<feature type="transmembrane region" description="Helical" evidence="6">
    <location>
        <begin position="61"/>
        <end position="79"/>
    </location>
</feature>
<evidence type="ECO:0000256" key="2">
    <source>
        <dbReference type="ARBA" id="ARBA00007802"/>
    </source>
</evidence>
<dbReference type="AlphaFoldDB" id="A0A5C4MKP6"/>
<dbReference type="InterPro" id="IPR007688">
    <property type="entry name" value="Conjugal_tfr_TrbL/VirB6"/>
</dbReference>
<proteinExistence type="inferred from homology"/>
<accession>A0A5C4MKP6</accession>
<evidence type="ECO:0000256" key="4">
    <source>
        <dbReference type="ARBA" id="ARBA00022989"/>
    </source>
</evidence>
<keyword evidence="5 6" id="KW-0472">Membrane</keyword>
<protein>
    <submittedName>
        <fullName evidence="7">Type IV secretion system protein</fullName>
    </submittedName>
</protein>
<evidence type="ECO:0000256" key="1">
    <source>
        <dbReference type="ARBA" id="ARBA00004141"/>
    </source>
</evidence>
<reference evidence="7 8" key="1">
    <citation type="submission" date="2019-06" db="EMBL/GenBank/DDBJ databases">
        <title>YIM 131921 draft genome.</title>
        <authorList>
            <person name="Jiang L."/>
        </authorList>
    </citation>
    <scope>NUCLEOTIDE SEQUENCE [LARGE SCALE GENOMIC DNA]</scope>
    <source>
        <strain evidence="7 8">YIM 131921</strain>
    </source>
</reference>
<keyword evidence="8" id="KW-1185">Reference proteome</keyword>
<feature type="transmembrane region" description="Helical" evidence="6">
    <location>
        <begin position="200"/>
        <end position="219"/>
    </location>
</feature>
<feature type="transmembrane region" description="Helical" evidence="6">
    <location>
        <begin position="240"/>
        <end position="261"/>
    </location>
</feature>
<evidence type="ECO:0000256" key="5">
    <source>
        <dbReference type="ARBA" id="ARBA00023136"/>
    </source>
</evidence>
<keyword evidence="4 6" id="KW-1133">Transmembrane helix</keyword>
<name>A0A5C4MKP6_9RHOB</name>
<keyword evidence="3 6" id="KW-0812">Transmembrane</keyword>
<evidence type="ECO:0000256" key="6">
    <source>
        <dbReference type="SAM" id="Phobius"/>
    </source>
</evidence>
<dbReference type="Pfam" id="PF04610">
    <property type="entry name" value="TrbL"/>
    <property type="match status" value="1"/>
</dbReference>
<comment type="caution">
    <text evidence="7">The sequence shown here is derived from an EMBL/GenBank/DDBJ whole genome shotgun (WGS) entry which is preliminary data.</text>
</comment>
<sequence length="370" mass="37932">MGFVSWMVDFADSTLDAAAQSSFAALAGAMGGIVVVASTLLIVLLLVSFALQTRSMDGRTAVLLLVRLVLINVFALNWVQFNTLASAVTDGLDQLGGAMVQAVGGGGPEGTAGFAQAFDILLDEFAEYLNAATEEMGWMGGAMITGVGALAMGIVGALAGGVLIFAKIMLALMIGLAPVMIAASIFEATKDYFHRWLSSLVGYAMYPLVIAGVMSTIIAMARNMMDRLGDPYDAGSIGALLPFFAMIFMAAGMIVAIPLIVRALSGNVVMANAPSLLGAAGGALSQGRAGAAGLFNTRGYQARYASGRASPAEMAGAGARRVLDTATASRGTGYAQASQVAQMLERNRRLDAIRAADGGKSSSSASPSKT</sequence>
<evidence type="ECO:0000256" key="3">
    <source>
        <dbReference type="ARBA" id="ARBA00022692"/>
    </source>
</evidence>
<dbReference type="GO" id="GO:0016020">
    <property type="term" value="C:membrane"/>
    <property type="evidence" value="ECO:0007669"/>
    <property type="project" value="UniProtKB-SubCell"/>
</dbReference>
<evidence type="ECO:0000313" key="7">
    <source>
        <dbReference type="EMBL" id="TNC46179.1"/>
    </source>
</evidence>
<evidence type="ECO:0000313" key="8">
    <source>
        <dbReference type="Proteomes" id="UP000305887"/>
    </source>
</evidence>
<dbReference type="GO" id="GO:0030255">
    <property type="term" value="P:protein secretion by the type IV secretion system"/>
    <property type="evidence" value="ECO:0007669"/>
    <property type="project" value="InterPro"/>
</dbReference>
<dbReference type="RefSeq" id="WP_139078699.1">
    <property type="nucleotide sequence ID" value="NZ_VDFU01000040.1"/>
</dbReference>
<dbReference type="EMBL" id="VDFU01000040">
    <property type="protein sequence ID" value="TNC46179.1"/>
    <property type="molecule type" value="Genomic_DNA"/>
</dbReference>
<organism evidence="7 8">
    <name type="scientific">Rubellimicrobium rubrum</name>
    <dbReference type="NCBI Taxonomy" id="2585369"/>
    <lineage>
        <taxon>Bacteria</taxon>
        <taxon>Pseudomonadati</taxon>
        <taxon>Pseudomonadota</taxon>
        <taxon>Alphaproteobacteria</taxon>
        <taxon>Rhodobacterales</taxon>
        <taxon>Roseobacteraceae</taxon>
        <taxon>Rubellimicrobium</taxon>
    </lineage>
</organism>
<comment type="similarity">
    <text evidence="2">Belongs to the TrbL/VirB6 family.</text>
</comment>
<gene>
    <name evidence="7" type="ORF">FHG66_19390</name>
</gene>
<dbReference type="Proteomes" id="UP000305887">
    <property type="component" value="Unassembled WGS sequence"/>
</dbReference>